<name>A0A0J0XC19_9TREE</name>
<feature type="compositionally biased region" description="Polar residues" evidence="1">
    <location>
        <begin position="733"/>
        <end position="744"/>
    </location>
</feature>
<feature type="compositionally biased region" description="Acidic residues" evidence="1">
    <location>
        <begin position="405"/>
        <end position="415"/>
    </location>
</feature>
<keyword evidence="3" id="KW-1185">Reference proteome</keyword>
<feature type="compositionally biased region" description="Polar residues" evidence="1">
    <location>
        <begin position="578"/>
        <end position="590"/>
    </location>
</feature>
<feature type="compositionally biased region" description="Polar residues" evidence="1">
    <location>
        <begin position="848"/>
        <end position="867"/>
    </location>
</feature>
<feature type="compositionally biased region" description="Low complexity" evidence="1">
    <location>
        <begin position="745"/>
        <end position="758"/>
    </location>
</feature>
<feature type="compositionally biased region" description="Basic residues" evidence="1">
    <location>
        <begin position="325"/>
        <end position="336"/>
    </location>
</feature>
<feature type="region of interest" description="Disordered" evidence="1">
    <location>
        <begin position="255"/>
        <end position="276"/>
    </location>
</feature>
<reference evidence="2 3" key="1">
    <citation type="submission" date="2015-03" db="EMBL/GenBank/DDBJ databases">
        <title>Genomics and transcriptomics of the oil-accumulating basidiomycete yeast T. oleaginosus allow insights into substrate utilization and the diverse evolutionary trajectories of mating systems in fungi.</title>
        <authorList>
            <consortium name="DOE Joint Genome Institute"/>
            <person name="Kourist R."/>
            <person name="Kracht O."/>
            <person name="Bracharz F."/>
            <person name="Lipzen A."/>
            <person name="Nolan M."/>
            <person name="Ohm R."/>
            <person name="Grigoriev I."/>
            <person name="Sun S."/>
            <person name="Heitman J."/>
            <person name="Bruck T."/>
            <person name="Nowrousian M."/>
        </authorList>
    </citation>
    <scope>NUCLEOTIDE SEQUENCE [LARGE SCALE GENOMIC DNA]</scope>
    <source>
        <strain evidence="2 3">IBC0246</strain>
    </source>
</reference>
<feature type="compositionally biased region" description="Polar residues" evidence="1">
    <location>
        <begin position="452"/>
        <end position="464"/>
    </location>
</feature>
<dbReference type="EMBL" id="KQ087295">
    <property type="protein sequence ID" value="KLT38597.1"/>
    <property type="molecule type" value="Genomic_DNA"/>
</dbReference>
<proteinExistence type="predicted"/>
<feature type="compositionally biased region" description="Pro residues" evidence="1">
    <location>
        <begin position="645"/>
        <end position="666"/>
    </location>
</feature>
<dbReference type="InterPro" id="IPR017956">
    <property type="entry name" value="AT_hook_DNA-bd_motif"/>
</dbReference>
<gene>
    <name evidence="2" type="ORF">CC85DRAFT_22421</name>
</gene>
<dbReference type="GO" id="GO:0003677">
    <property type="term" value="F:DNA binding"/>
    <property type="evidence" value="ECO:0007669"/>
    <property type="project" value="InterPro"/>
</dbReference>
<evidence type="ECO:0000256" key="1">
    <source>
        <dbReference type="SAM" id="MobiDB-lite"/>
    </source>
</evidence>
<dbReference type="STRING" id="879819.A0A0J0XC19"/>
<feature type="region of interest" description="Disordered" evidence="1">
    <location>
        <begin position="302"/>
        <end position="512"/>
    </location>
</feature>
<dbReference type="SMART" id="SM00384">
    <property type="entry name" value="AT_hook"/>
    <property type="match status" value="5"/>
</dbReference>
<feature type="region of interest" description="Disordered" evidence="1">
    <location>
        <begin position="538"/>
        <end position="1080"/>
    </location>
</feature>
<feature type="compositionally biased region" description="Polar residues" evidence="1">
    <location>
        <begin position="1067"/>
        <end position="1080"/>
    </location>
</feature>
<feature type="region of interest" description="Disordered" evidence="1">
    <location>
        <begin position="1"/>
        <end position="162"/>
    </location>
</feature>
<accession>A0A0J0XC19</accession>
<feature type="region of interest" description="Disordered" evidence="1">
    <location>
        <begin position="1099"/>
        <end position="1147"/>
    </location>
</feature>
<feature type="compositionally biased region" description="Basic residues" evidence="1">
    <location>
        <begin position="419"/>
        <end position="428"/>
    </location>
</feature>
<feature type="compositionally biased region" description="Acidic residues" evidence="1">
    <location>
        <begin position="47"/>
        <end position="56"/>
    </location>
</feature>
<dbReference type="PRINTS" id="PR00929">
    <property type="entry name" value="ATHOOK"/>
</dbReference>
<feature type="compositionally biased region" description="Basic residues" evidence="1">
    <location>
        <begin position="831"/>
        <end position="842"/>
    </location>
</feature>
<feature type="compositionally biased region" description="Basic and acidic residues" evidence="1">
    <location>
        <begin position="77"/>
        <end position="87"/>
    </location>
</feature>
<feature type="compositionally biased region" description="Polar residues" evidence="1">
    <location>
        <begin position="13"/>
        <end position="26"/>
    </location>
</feature>
<feature type="compositionally biased region" description="Low complexity" evidence="1">
    <location>
        <begin position="667"/>
        <end position="688"/>
    </location>
</feature>
<evidence type="ECO:0000313" key="3">
    <source>
        <dbReference type="Proteomes" id="UP000053611"/>
    </source>
</evidence>
<feature type="compositionally biased region" description="Polar residues" evidence="1">
    <location>
        <begin position="112"/>
        <end position="129"/>
    </location>
</feature>
<feature type="compositionally biased region" description="Basic and acidic residues" evidence="1">
    <location>
        <begin position="1099"/>
        <end position="1118"/>
    </location>
</feature>
<feature type="compositionally biased region" description="Basic residues" evidence="1">
    <location>
        <begin position="941"/>
        <end position="952"/>
    </location>
</feature>
<dbReference type="Proteomes" id="UP000053611">
    <property type="component" value="Unassembled WGS sequence"/>
</dbReference>
<feature type="compositionally biased region" description="Polar residues" evidence="1">
    <location>
        <begin position="879"/>
        <end position="897"/>
    </location>
</feature>
<feature type="compositionally biased region" description="Low complexity" evidence="1">
    <location>
        <begin position="911"/>
        <end position="929"/>
    </location>
</feature>
<feature type="compositionally biased region" description="Basic and acidic residues" evidence="1">
    <location>
        <begin position="800"/>
        <end position="812"/>
    </location>
</feature>
<feature type="compositionally biased region" description="Basic and acidic residues" evidence="1">
    <location>
        <begin position="312"/>
        <end position="321"/>
    </location>
</feature>
<feature type="compositionally biased region" description="Basic residues" evidence="1">
    <location>
        <begin position="635"/>
        <end position="644"/>
    </location>
</feature>
<feature type="compositionally biased region" description="Polar residues" evidence="1">
    <location>
        <begin position="260"/>
        <end position="276"/>
    </location>
</feature>
<protein>
    <submittedName>
        <fullName evidence="2">Uncharacterized protein</fullName>
    </submittedName>
</protein>
<organism evidence="2 3">
    <name type="scientific">Cutaneotrichosporon oleaginosum</name>
    <dbReference type="NCBI Taxonomy" id="879819"/>
    <lineage>
        <taxon>Eukaryota</taxon>
        <taxon>Fungi</taxon>
        <taxon>Dikarya</taxon>
        <taxon>Basidiomycota</taxon>
        <taxon>Agaricomycotina</taxon>
        <taxon>Tremellomycetes</taxon>
        <taxon>Trichosporonales</taxon>
        <taxon>Trichosporonaceae</taxon>
        <taxon>Cutaneotrichosporon</taxon>
    </lineage>
</organism>
<evidence type="ECO:0000313" key="2">
    <source>
        <dbReference type="EMBL" id="KLT38597.1"/>
    </source>
</evidence>
<sequence>MPDTGFPFWGERSVSTTPGNDSSCRNPFSDKDDDDQPDVFAPRLLDLSEEEDEDEVLFPSDCEPFGDDNGVESMFGDEGRSSSRVSDDDFWGTGREIGVNGDGAQYGAYRNDGNTSDSAGSPNHSTNVETPEGTDIFEGTEGGEDKDDTAETGHIGGGASYIRGEPAIKIPKMPPPDVNVLRAAMAEQWRPGLQSLDDVLQYTRLIHVEQNWPGEDPGIRDFEGDPFTAPAQNATADIINPAFSAAAELQTLDAAGPVSGTPSQTANKRGHLNNSNNLVVPEKTVDQQLANLQHNQTKRLGQLDAGGSAEGDDPRLPDHSSGRRSIPKNKKGKGKGKQPAAHEEAEVAAEPSPAAGSRHDQPPGPVAVTAHPTSSKHVSTQPGPSKSKRAALTRVLPQKRGPPSEESEGEQDEEDDHKRTRYSIRGAKRTGVTEQQEQTHAGPPATPRRHVNTSSVDSIKTSRTAPPRVRQTIDCIEIPSPGRRRQISSEMNNTAPAGSLSAPPSLKKLPSRLAQSSLLPDLRASAALTDAAAPAEPIATAKLGHSSERAAPTAPSARSTNAARPSDPPALLIESASKETASGTEPASSTEPPPLTGHTGPTAFSETARPTEPAPLTAPAPPPEPTVSTDAAAPIKRKRGRPPKHPLPTPPALVAPLNEPPPPTVPTGPTAASETARPTEPAAPLAAPVLPPVPTDAGAPIKRKRGRPPKQPLPAPPASAAHLNGMVALKIAESSTTVAPTQSVTPTAPTSWTTPTASMDPPGPLRSEQVARRLGPKWVTHNDPPEPIPQDSDTEDVDELHDTQEVTVKQEPDETGSDEPPTQQDIPIKRGPGRPKGSKNRPKPPADGSTTTTVKSIGSDGPQTQQEGPAKRLKPAAAESTTMADKGTGSNEPQTHQEAPAKRPKPPADPKPAAAESTTTTDESTGSDEPQTQQEIPAKRLPGRPKGSKNRPKPPPDESTTTTDRRKSDRILTLALKSVAAVPDLLHPPPPDGRRRSQRGVGTPTPLIKRAPGRPRKADQSPQLGSTAAPADPSVSRTPTLSPHRPSTRVTRSMSNVAAGPSIPGETKSQSTNPDTTSSASSYAELAAMYPAWYDMESKSEEFQRRVNRRVAEQHDSSDSNEDDEGSESGHSADRYHNDDDDDDLYL</sequence>
<feature type="compositionally biased region" description="Acidic residues" evidence="1">
    <location>
        <begin position="141"/>
        <end position="150"/>
    </location>
</feature>
<feature type="compositionally biased region" description="Pro residues" evidence="1">
    <location>
        <begin position="612"/>
        <end position="625"/>
    </location>
</feature>
<feature type="compositionally biased region" description="Polar residues" evidence="1">
    <location>
        <begin position="371"/>
        <end position="384"/>
    </location>
</feature>
<dbReference type="AlphaFoldDB" id="A0A0J0XC19"/>